<dbReference type="Gene3D" id="2.40.160.200">
    <property type="entry name" value="LURP1-related"/>
    <property type="match status" value="1"/>
</dbReference>
<evidence type="ECO:0000256" key="1">
    <source>
        <dbReference type="ARBA" id="ARBA00005437"/>
    </source>
</evidence>
<dbReference type="Pfam" id="PF04525">
    <property type="entry name" value="LOR"/>
    <property type="match status" value="1"/>
</dbReference>
<name>A0ABR4IP58_9EURO</name>
<evidence type="ECO:0008006" key="4">
    <source>
        <dbReference type="Google" id="ProtNLM"/>
    </source>
</evidence>
<comment type="caution">
    <text evidence="2">The sequence shown here is derived from an EMBL/GenBank/DDBJ whole genome shotgun (WGS) entry which is preliminary data.</text>
</comment>
<comment type="similarity">
    <text evidence="1">Belongs to the LOR family.</text>
</comment>
<dbReference type="InterPro" id="IPR007612">
    <property type="entry name" value="LOR"/>
</dbReference>
<dbReference type="SUPFAM" id="SSF54518">
    <property type="entry name" value="Tubby C-terminal domain-like"/>
    <property type="match status" value="1"/>
</dbReference>
<evidence type="ECO:0000313" key="3">
    <source>
        <dbReference type="Proteomes" id="UP001610446"/>
    </source>
</evidence>
<gene>
    <name evidence="2" type="ORF">BJY01DRAFT_127195</name>
</gene>
<organism evidence="2 3">
    <name type="scientific">Aspergillus pseudoustus</name>
    <dbReference type="NCBI Taxonomy" id="1810923"/>
    <lineage>
        <taxon>Eukaryota</taxon>
        <taxon>Fungi</taxon>
        <taxon>Dikarya</taxon>
        <taxon>Ascomycota</taxon>
        <taxon>Pezizomycotina</taxon>
        <taxon>Eurotiomycetes</taxon>
        <taxon>Eurotiomycetidae</taxon>
        <taxon>Eurotiales</taxon>
        <taxon>Aspergillaceae</taxon>
        <taxon>Aspergillus</taxon>
        <taxon>Aspergillus subgen. Nidulantes</taxon>
    </lineage>
</organism>
<dbReference type="EMBL" id="JBFXLU010000347">
    <property type="protein sequence ID" value="KAL2829049.1"/>
    <property type="molecule type" value="Genomic_DNA"/>
</dbReference>
<dbReference type="InterPro" id="IPR025659">
    <property type="entry name" value="Tubby-like_C"/>
</dbReference>
<evidence type="ECO:0000313" key="2">
    <source>
        <dbReference type="EMBL" id="KAL2829049.1"/>
    </source>
</evidence>
<protein>
    <recommendedName>
        <fullName evidence="4">Tubby C-terminal-like domain-containing protein</fullName>
    </recommendedName>
</protein>
<reference evidence="2 3" key="1">
    <citation type="submission" date="2024-07" db="EMBL/GenBank/DDBJ databases">
        <title>Section-level genome sequencing and comparative genomics of Aspergillus sections Usti and Cavernicolus.</title>
        <authorList>
            <consortium name="Lawrence Berkeley National Laboratory"/>
            <person name="Nybo J.L."/>
            <person name="Vesth T.C."/>
            <person name="Theobald S."/>
            <person name="Frisvad J.C."/>
            <person name="Larsen T.O."/>
            <person name="Kjaerboelling I."/>
            <person name="Rothschild-Mancinelli K."/>
            <person name="Lyhne E.K."/>
            <person name="Kogle M.E."/>
            <person name="Barry K."/>
            <person name="Clum A."/>
            <person name="Na H."/>
            <person name="Ledsgaard L."/>
            <person name="Lin J."/>
            <person name="Lipzen A."/>
            <person name="Kuo A."/>
            <person name="Riley R."/>
            <person name="Mondo S."/>
            <person name="Labutti K."/>
            <person name="Haridas S."/>
            <person name="Pangalinan J."/>
            <person name="Salamov A.A."/>
            <person name="Simmons B.A."/>
            <person name="Magnuson J.K."/>
            <person name="Chen J."/>
            <person name="Drula E."/>
            <person name="Henrissat B."/>
            <person name="Wiebenga A."/>
            <person name="Lubbers R.J."/>
            <person name="Gomes A.C."/>
            <person name="Makela M.R."/>
            <person name="Stajich J."/>
            <person name="Grigoriev I.V."/>
            <person name="Mortensen U.H."/>
            <person name="De Vries R.P."/>
            <person name="Baker S.E."/>
            <person name="Andersen M.R."/>
        </authorList>
    </citation>
    <scope>NUCLEOTIDE SEQUENCE [LARGE SCALE GENOMIC DNA]</scope>
    <source>
        <strain evidence="2 3">CBS 123904</strain>
    </source>
</reference>
<dbReference type="InterPro" id="IPR038595">
    <property type="entry name" value="LOR_sf"/>
</dbReference>
<proteinExistence type="inferred from homology"/>
<dbReference type="Proteomes" id="UP001610446">
    <property type="component" value="Unassembled WGS sequence"/>
</dbReference>
<sequence length="217" mass="24768">MALPTLFAPEHTCTTPTAFRVNQRYWSWLKNTGRGFAINALTDRSSSAPLFTVETRLSGKHRVFKDRQGTALCQLKRNWTQKKDAWILTRGEDEGKETLFTVHYHWFHWSRWKLNLKLNGAALARNGYQFESGSSPQDVELEVKSVNMWGSGFTVVLDGQTIMRMRCTNMMHNVMSSFKVTPPRWDVDLVEGMDSVLAATIAVVVSDSFSEAHLYMV</sequence>
<accession>A0ABR4IP58</accession>
<keyword evidence="3" id="KW-1185">Reference proteome</keyword>